<feature type="transmembrane region" description="Helical" evidence="7">
    <location>
        <begin position="565"/>
        <end position="583"/>
    </location>
</feature>
<keyword evidence="3" id="KW-1003">Cell membrane</keyword>
<evidence type="ECO:0000256" key="6">
    <source>
        <dbReference type="ARBA" id="ARBA00023136"/>
    </source>
</evidence>
<keyword evidence="4 7" id="KW-0812">Transmembrane</keyword>
<evidence type="ECO:0000256" key="2">
    <source>
        <dbReference type="ARBA" id="ARBA00008017"/>
    </source>
</evidence>
<dbReference type="SUPFAM" id="SSF50182">
    <property type="entry name" value="Sm-like ribonucleoproteins"/>
    <property type="match status" value="1"/>
</dbReference>
<dbReference type="GO" id="GO:0008381">
    <property type="term" value="F:mechanosensitive monoatomic ion channel activity"/>
    <property type="evidence" value="ECO:0007669"/>
    <property type="project" value="UniProtKB-ARBA"/>
</dbReference>
<feature type="domain" description="Mechanosensitive ion channel MscS C-terminal" evidence="9">
    <location>
        <begin position="690"/>
        <end position="771"/>
    </location>
</feature>
<dbReference type="Gene3D" id="2.30.30.60">
    <property type="match status" value="1"/>
</dbReference>
<dbReference type="InterPro" id="IPR052702">
    <property type="entry name" value="MscS-like_channel"/>
</dbReference>
<dbReference type="InterPro" id="IPR006686">
    <property type="entry name" value="MscS_channel_CS"/>
</dbReference>
<protein>
    <submittedName>
        <fullName evidence="11">3264: Small-conductance mechanosensitive channel</fullName>
    </submittedName>
</protein>
<dbReference type="AlphaFoldDB" id="Q1MP50"/>
<organism evidence="11 12">
    <name type="scientific">Lawsonia intracellularis (strain PHE/MN1-00)</name>
    <dbReference type="NCBI Taxonomy" id="363253"/>
    <lineage>
        <taxon>Bacteria</taxon>
        <taxon>Pseudomonadati</taxon>
        <taxon>Thermodesulfobacteriota</taxon>
        <taxon>Desulfovibrionia</taxon>
        <taxon>Desulfovibrionales</taxon>
        <taxon>Desulfovibrionaceae</taxon>
        <taxon>Lawsonia</taxon>
    </lineage>
</organism>
<dbReference type="Gene3D" id="3.30.70.100">
    <property type="match status" value="1"/>
</dbReference>
<dbReference type="Proteomes" id="UP000002430">
    <property type="component" value="Chromosome"/>
</dbReference>
<feature type="domain" description="Mechanosensitive ion channel transmembrane helices 2/3" evidence="10">
    <location>
        <begin position="573"/>
        <end position="612"/>
    </location>
</feature>
<dbReference type="SUPFAM" id="SSF82861">
    <property type="entry name" value="Mechanosensitive channel protein MscS (YggB), transmembrane region"/>
    <property type="match status" value="1"/>
</dbReference>
<sequence>MLFLLRFILALLFIPLGITISYAKDTLSDHSSSLSLPSKAQVVNEVWMLLLQSRVGELEAISYELSSLFKELPNFSQQLSNNIQEIEKKYQQYSAMAKVSRGLPIELSLVEERLKRLDNQLSVVMSPLLDTLNILKVRLNEVSLLEEDAGVKTENLGSSKDLDIFVKNLAEVENKLGRLEKRVNEILKPAYMLRNNILAVQRQLLEIIPSLWKSYYLAPTGKIYEPASWLNIYESLMSFKETLLVRIAAELPESKQDWGSSLLRFFVILIPLVLLLVVFYSFSRHWSDELKNVWGHISKHSLILLALGLAFHFSAWVPAGENYFLLSMIGTIIMSIGQVGLAWSLYTLDKSNKPKFSPFWKLLIPFFGGILLLLFNFSGIILTLLWVGILLVSFYYDQKKCKLEDSFSLVNNLLQLHIVILWITLIMTMLGWTRISILLCMSYAALAICIQQAVGFVRLANIISKYIPQEGFHGLFSGMLLAVALPAILILAISITGLWILAYPGGAYLITHITKLDFSIGKVSFSLVQILFLVSAFYITRSFVSVGRMFIANLPKHNMGMDRTLIGPIQTGFTYTLWAVFFFSTLYMLGVSLTSLAVVAGGLSVGIGFGLQNITNNFISGLLIIFGQTLREGDIIEVGNNLTGIVRKITIRTTLVETFDNATIFVPNAELLSGRLTNWTRNGRTVRKDINIGVAYDSDIGLVMGLLKEIADNHSQVLRYPEPMVVFSDFAASSLNFILRFWVGDLSQAPDIITDLRVIIAKRFTEKNIDIAFPQLDIHIRNDSVLALRRISPMASSELQPTKSIEDLPGVTNNKPIIANS</sequence>
<reference evidence="11 12" key="1">
    <citation type="submission" date="2005-11" db="EMBL/GenBank/DDBJ databases">
        <title>The complete genome sequence of Lawsonia intracellularis: the causative agent of proliferative enteropathy.</title>
        <authorList>
            <person name="Kaur K."/>
            <person name="Zhang Q."/>
            <person name="Beckler D."/>
            <person name="Munir S."/>
            <person name="Li L."/>
            <person name="Kinsley K."/>
            <person name="Herron L."/>
            <person name="Peterson A."/>
            <person name="May B."/>
            <person name="Singh S."/>
            <person name="Gebhart C."/>
            <person name="Kapur V."/>
        </authorList>
    </citation>
    <scope>NUCLEOTIDE SEQUENCE [LARGE SCALE GENOMIC DNA]</scope>
    <source>
        <strain evidence="11 12">PHE/MN1-00</strain>
    </source>
</reference>
<dbReference type="EMBL" id="AM180252">
    <property type="protein sequence ID" value="CAJ55227.1"/>
    <property type="molecule type" value="Genomic_DNA"/>
</dbReference>
<evidence type="ECO:0000256" key="4">
    <source>
        <dbReference type="ARBA" id="ARBA00022692"/>
    </source>
</evidence>
<dbReference type="InterPro" id="IPR023408">
    <property type="entry name" value="MscS_beta-dom_sf"/>
</dbReference>
<comment type="similarity">
    <text evidence="2">Belongs to the MscS (TC 1.A.23) family.</text>
</comment>
<dbReference type="InterPro" id="IPR049142">
    <property type="entry name" value="MS_channel_1st"/>
</dbReference>
<feature type="transmembrane region" description="Helical" evidence="7">
    <location>
        <begin position="478"/>
        <end position="503"/>
    </location>
</feature>
<dbReference type="PANTHER" id="PTHR30347:SF1">
    <property type="entry name" value="MECHANOSENSITIVE CHANNEL MSCK"/>
    <property type="match status" value="1"/>
</dbReference>
<dbReference type="STRING" id="363253.LI1173"/>
<dbReference type="InterPro" id="IPR011014">
    <property type="entry name" value="MscS_channel_TM-2"/>
</dbReference>
<dbReference type="InterPro" id="IPR011066">
    <property type="entry name" value="MscS_channel_C_sf"/>
</dbReference>
<dbReference type="Gene3D" id="1.10.287.1260">
    <property type="match status" value="1"/>
</dbReference>
<dbReference type="HOGENOM" id="CLU_012552_0_0_7"/>
<dbReference type="eggNOG" id="COG3264">
    <property type="taxonomic scope" value="Bacteria"/>
</dbReference>
<evidence type="ECO:0000313" key="12">
    <source>
        <dbReference type="Proteomes" id="UP000002430"/>
    </source>
</evidence>
<comment type="subcellular location">
    <subcellularLocation>
        <location evidence="1">Cell membrane</location>
        <topology evidence="1">Multi-pass membrane protein</topology>
    </subcellularLocation>
</comment>
<gene>
    <name evidence="11" type="ordered locus">LI1173</name>
</gene>
<feature type="transmembrane region" description="Helical" evidence="7">
    <location>
        <begin position="262"/>
        <end position="282"/>
    </location>
</feature>
<evidence type="ECO:0000259" key="8">
    <source>
        <dbReference type="Pfam" id="PF00924"/>
    </source>
</evidence>
<feature type="transmembrane region" description="Helical" evidence="7">
    <location>
        <begin position="358"/>
        <end position="374"/>
    </location>
</feature>
<dbReference type="OrthoDB" id="9799209at2"/>
<dbReference type="eggNOG" id="COG1196">
    <property type="taxonomic scope" value="Bacteria"/>
</dbReference>
<evidence type="ECO:0000256" key="3">
    <source>
        <dbReference type="ARBA" id="ARBA00022475"/>
    </source>
</evidence>
<evidence type="ECO:0000256" key="7">
    <source>
        <dbReference type="SAM" id="Phobius"/>
    </source>
</evidence>
<keyword evidence="12" id="KW-1185">Reference proteome</keyword>
<feature type="transmembrane region" description="Helical" evidence="7">
    <location>
        <begin position="435"/>
        <end position="457"/>
    </location>
</feature>
<feature type="domain" description="Mechanosensitive ion channel MscS" evidence="8">
    <location>
        <begin position="613"/>
        <end position="681"/>
    </location>
</feature>
<dbReference type="Pfam" id="PF21088">
    <property type="entry name" value="MS_channel_1st"/>
    <property type="match status" value="1"/>
</dbReference>
<feature type="transmembrane region" description="Helical" evidence="7">
    <location>
        <begin position="325"/>
        <end position="346"/>
    </location>
</feature>
<feature type="transmembrane region" description="Helical" evidence="7">
    <location>
        <begin position="409"/>
        <end position="429"/>
    </location>
</feature>
<evidence type="ECO:0000313" key="11">
    <source>
        <dbReference type="EMBL" id="CAJ55227.1"/>
    </source>
</evidence>
<dbReference type="Pfam" id="PF21082">
    <property type="entry name" value="MS_channel_3rd"/>
    <property type="match status" value="1"/>
</dbReference>
<dbReference type="SUPFAM" id="SSF82689">
    <property type="entry name" value="Mechanosensitive channel protein MscS (YggB), C-terminal domain"/>
    <property type="match status" value="1"/>
</dbReference>
<evidence type="ECO:0000259" key="10">
    <source>
        <dbReference type="Pfam" id="PF21088"/>
    </source>
</evidence>
<dbReference type="Pfam" id="PF00924">
    <property type="entry name" value="MS_channel_2nd"/>
    <property type="match status" value="1"/>
</dbReference>
<keyword evidence="5 7" id="KW-1133">Transmembrane helix</keyword>
<dbReference type="KEGG" id="lip:LI1173"/>
<keyword evidence="6 7" id="KW-0472">Membrane</keyword>
<evidence type="ECO:0000256" key="5">
    <source>
        <dbReference type="ARBA" id="ARBA00022989"/>
    </source>
</evidence>
<evidence type="ECO:0000256" key="1">
    <source>
        <dbReference type="ARBA" id="ARBA00004651"/>
    </source>
</evidence>
<evidence type="ECO:0000259" key="9">
    <source>
        <dbReference type="Pfam" id="PF21082"/>
    </source>
</evidence>
<accession>Q1MP50</accession>
<feature type="transmembrane region" description="Helical" evidence="7">
    <location>
        <begin position="302"/>
        <end position="319"/>
    </location>
</feature>
<proteinExistence type="inferred from homology"/>
<dbReference type="InterPro" id="IPR006685">
    <property type="entry name" value="MscS_channel_2nd"/>
</dbReference>
<feature type="transmembrane region" description="Helical" evidence="7">
    <location>
        <begin position="589"/>
        <end position="611"/>
    </location>
</feature>
<dbReference type="PANTHER" id="PTHR30347">
    <property type="entry name" value="POTASSIUM CHANNEL RELATED"/>
    <property type="match status" value="1"/>
</dbReference>
<dbReference type="GO" id="GO:0005886">
    <property type="term" value="C:plasma membrane"/>
    <property type="evidence" value="ECO:0007669"/>
    <property type="project" value="UniProtKB-SubCell"/>
</dbReference>
<dbReference type="InterPro" id="IPR049278">
    <property type="entry name" value="MS_channel_C"/>
</dbReference>
<dbReference type="InterPro" id="IPR010920">
    <property type="entry name" value="LSM_dom_sf"/>
</dbReference>
<name>Q1MP50_LAWIP</name>
<dbReference type="PROSITE" id="PS01246">
    <property type="entry name" value="UPF0003"/>
    <property type="match status" value="1"/>
</dbReference>
<dbReference type="RefSeq" id="WP_011527251.1">
    <property type="nucleotide sequence ID" value="NC_008011.1"/>
</dbReference>
<feature type="transmembrane region" description="Helical" evidence="7">
    <location>
        <begin position="523"/>
        <end position="544"/>
    </location>
</feature>